<reference evidence="1 2" key="1">
    <citation type="submission" date="2016-10" db="EMBL/GenBank/DDBJ databases">
        <authorList>
            <person name="de Groot N.N."/>
        </authorList>
    </citation>
    <scope>NUCLEOTIDE SEQUENCE [LARGE SCALE GENOMIC DNA]</scope>
    <source>
        <strain evidence="1 2">47C3B</strain>
    </source>
</reference>
<evidence type="ECO:0008006" key="3">
    <source>
        <dbReference type="Google" id="ProtNLM"/>
    </source>
</evidence>
<dbReference type="Gene3D" id="3.90.1150.30">
    <property type="match status" value="1"/>
</dbReference>
<evidence type="ECO:0000313" key="1">
    <source>
        <dbReference type="EMBL" id="SDF60701.1"/>
    </source>
</evidence>
<dbReference type="InterPro" id="IPR038056">
    <property type="entry name" value="YjbR-like_sf"/>
</dbReference>
<sequence>MASPTMAFMQFIRGYLLPLPGVTESMHFEDPAFYVNGKMLAIVKVKDYMLSIHTIERDKWMTADPHTFFITPHFINYKYMLVRLETVSLADVKELIITAYVTRATKKLIKDYEEMKLNGDLNDKTDD</sequence>
<dbReference type="Proteomes" id="UP000199072">
    <property type="component" value="Unassembled WGS sequence"/>
</dbReference>
<dbReference type="STRING" id="1391627.SAMN05216464_12175"/>
<dbReference type="AlphaFoldDB" id="A0A1G7MG65"/>
<dbReference type="Pfam" id="PF04237">
    <property type="entry name" value="YjbR"/>
    <property type="match status" value="1"/>
</dbReference>
<dbReference type="OrthoDB" id="954305at2"/>
<dbReference type="RefSeq" id="WP_091156554.1">
    <property type="nucleotide sequence ID" value="NZ_FNAI01000021.1"/>
</dbReference>
<dbReference type="SUPFAM" id="SSF142906">
    <property type="entry name" value="YjbR-like"/>
    <property type="match status" value="1"/>
</dbReference>
<accession>A0A1G7MG65</accession>
<name>A0A1G7MG65_9SPHI</name>
<organism evidence="1 2">
    <name type="scientific">Mucilaginibacter pineti</name>
    <dbReference type="NCBI Taxonomy" id="1391627"/>
    <lineage>
        <taxon>Bacteria</taxon>
        <taxon>Pseudomonadati</taxon>
        <taxon>Bacteroidota</taxon>
        <taxon>Sphingobacteriia</taxon>
        <taxon>Sphingobacteriales</taxon>
        <taxon>Sphingobacteriaceae</taxon>
        <taxon>Mucilaginibacter</taxon>
    </lineage>
</organism>
<keyword evidence="2" id="KW-1185">Reference proteome</keyword>
<gene>
    <name evidence="1" type="ORF">SAMN05216464_12175</name>
</gene>
<protein>
    <recommendedName>
        <fullName evidence="3">MmcQ/YjbR family DNA-binding protein</fullName>
    </recommendedName>
</protein>
<dbReference type="EMBL" id="FNAI01000021">
    <property type="protein sequence ID" value="SDF60701.1"/>
    <property type="molecule type" value="Genomic_DNA"/>
</dbReference>
<evidence type="ECO:0000313" key="2">
    <source>
        <dbReference type="Proteomes" id="UP000199072"/>
    </source>
</evidence>
<dbReference type="InterPro" id="IPR058532">
    <property type="entry name" value="YjbR/MT2646/Rv2570-like"/>
</dbReference>
<proteinExistence type="predicted"/>